<reference evidence="7 8" key="1">
    <citation type="submission" date="2019-09" db="EMBL/GenBank/DDBJ databases">
        <title>Genome sequence and assembly of Taibaiella sp.</title>
        <authorList>
            <person name="Chhetri G."/>
        </authorList>
    </citation>
    <scope>NUCLEOTIDE SEQUENCE [LARGE SCALE GENOMIC DNA]</scope>
    <source>
        <strain evidence="7 8">KVB11</strain>
    </source>
</reference>
<dbReference type="InterPro" id="IPR048254">
    <property type="entry name" value="CDP_ALCOHOL_P_TRANSF_CS"/>
</dbReference>
<dbReference type="InterPro" id="IPR000462">
    <property type="entry name" value="CDP-OH_P_trans"/>
</dbReference>
<dbReference type="InterPro" id="IPR043130">
    <property type="entry name" value="CDP-OH_PTrfase_TM_dom"/>
</dbReference>
<dbReference type="PANTHER" id="PTHR10414">
    <property type="entry name" value="ETHANOLAMINEPHOSPHOTRANSFERASE"/>
    <property type="match status" value="1"/>
</dbReference>
<dbReference type="Proteomes" id="UP000323632">
    <property type="component" value="Unassembled WGS sequence"/>
</dbReference>
<dbReference type="AlphaFoldDB" id="A0A5M6CPD7"/>
<dbReference type="EMBL" id="VWSH01000001">
    <property type="protein sequence ID" value="KAA5537118.1"/>
    <property type="molecule type" value="Genomic_DNA"/>
</dbReference>
<feature type="transmembrane region" description="Helical" evidence="5">
    <location>
        <begin position="246"/>
        <end position="264"/>
    </location>
</feature>
<evidence type="ECO:0000256" key="2">
    <source>
        <dbReference type="ARBA" id="ARBA00022679"/>
    </source>
</evidence>
<name>A0A5M6CPD7_9BACT</name>
<comment type="subcellular location">
    <subcellularLocation>
        <location evidence="1">Membrane</location>
    </subcellularLocation>
</comment>
<gene>
    <name evidence="7" type="ORF">F0919_05450</name>
</gene>
<accession>A0A5M6CPD7</accession>
<dbReference type="InterPro" id="IPR014472">
    <property type="entry name" value="CHOPT"/>
</dbReference>
<keyword evidence="5" id="KW-0812">Transmembrane</keyword>
<dbReference type="GO" id="GO:0008654">
    <property type="term" value="P:phospholipid biosynthetic process"/>
    <property type="evidence" value="ECO:0007669"/>
    <property type="project" value="InterPro"/>
</dbReference>
<keyword evidence="8" id="KW-1185">Reference proteome</keyword>
<evidence type="ECO:0000256" key="1">
    <source>
        <dbReference type="ARBA" id="ARBA00004370"/>
    </source>
</evidence>
<keyword evidence="2 4" id="KW-0808">Transferase</keyword>
<evidence type="ECO:0000313" key="7">
    <source>
        <dbReference type="EMBL" id="KAA5537118.1"/>
    </source>
</evidence>
<organism evidence="7 8">
    <name type="scientific">Taibaiella lutea</name>
    <dbReference type="NCBI Taxonomy" id="2608001"/>
    <lineage>
        <taxon>Bacteria</taxon>
        <taxon>Pseudomonadati</taxon>
        <taxon>Bacteroidota</taxon>
        <taxon>Chitinophagia</taxon>
        <taxon>Chitinophagales</taxon>
        <taxon>Chitinophagaceae</taxon>
        <taxon>Taibaiella</taxon>
    </lineage>
</organism>
<dbReference type="InterPro" id="IPR032269">
    <property type="entry name" value="DUF4833"/>
</dbReference>
<sequence>MSEVSFRDKAQQGIYKVINPFVRFLIKLGLTPNAVTTIGLILNIGVAVIFIIGAEKGNRGDYSYVGWAGGLILFAGLFDMLDGQVARLGKMSSTFGALYDSVLDRYSELVLFLGICYYLISHHYFLSSLLAFVAMIGSMMVSYTRARSEGLGIENKGGLMQRPERVILIALSAIATGVASAFVEGDGKVYIKGISFHVFELMSIFTIPIAVLAVLTNITAFKRLINAKKALDKIDQEDKMKNKSNSNIAAIIMFALILASGFSAKADGLIDDGKTFKEAVDTFPVPKLNARSLFYVQRTPNTNTIMYELNMKNGVLDEDNPVHVYWIRYTEGGKTAELSFIQRKFAYGVKVSKLAGEKYKLLFAAYDKIPFYLMKSTAGIYHTYVELDGKMVVLNRLYIRIDPGGTFWAPNVKYVEFKGIEVATGKEIIKKINPKWTPPKQS</sequence>
<evidence type="ECO:0000256" key="5">
    <source>
        <dbReference type="SAM" id="Phobius"/>
    </source>
</evidence>
<feature type="transmembrane region" description="Helical" evidence="5">
    <location>
        <begin position="64"/>
        <end position="81"/>
    </location>
</feature>
<dbReference type="GO" id="GO:0016780">
    <property type="term" value="F:phosphotransferase activity, for other substituted phosphate groups"/>
    <property type="evidence" value="ECO:0007669"/>
    <property type="project" value="InterPro"/>
</dbReference>
<dbReference type="Pfam" id="PF16117">
    <property type="entry name" value="DUF4833"/>
    <property type="match status" value="1"/>
</dbReference>
<feature type="transmembrane region" description="Helical" evidence="5">
    <location>
        <begin position="165"/>
        <end position="183"/>
    </location>
</feature>
<evidence type="ECO:0000256" key="3">
    <source>
        <dbReference type="ARBA" id="ARBA00023136"/>
    </source>
</evidence>
<evidence type="ECO:0000259" key="6">
    <source>
        <dbReference type="Pfam" id="PF16117"/>
    </source>
</evidence>
<keyword evidence="5" id="KW-1133">Transmembrane helix</keyword>
<dbReference type="RefSeq" id="WP_150031694.1">
    <property type="nucleotide sequence ID" value="NZ_VWSH01000001.1"/>
</dbReference>
<dbReference type="PANTHER" id="PTHR10414:SF37">
    <property type="entry name" value="BB IN A BOXCAR, ISOFORM C"/>
    <property type="match status" value="1"/>
</dbReference>
<feature type="transmembrane region" description="Helical" evidence="5">
    <location>
        <begin position="33"/>
        <end position="52"/>
    </location>
</feature>
<keyword evidence="3 5" id="KW-0472">Membrane</keyword>
<evidence type="ECO:0000313" key="8">
    <source>
        <dbReference type="Proteomes" id="UP000323632"/>
    </source>
</evidence>
<proteinExistence type="inferred from homology"/>
<dbReference type="PROSITE" id="PS00379">
    <property type="entry name" value="CDP_ALCOHOL_P_TRANSF"/>
    <property type="match status" value="1"/>
</dbReference>
<protein>
    <submittedName>
        <fullName evidence="7">DUF4833 domain-containing protein</fullName>
    </submittedName>
</protein>
<comment type="caution">
    <text evidence="7">The sequence shown here is derived from an EMBL/GenBank/DDBJ whole genome shotgun (WGS) entry which is preliminary data.</text>
</comment>
<feature type="domain" description="DUF4833" evidence="6">
    <location>
        <begin position="294"/>
        <end position="431"/>
    </location>
</feature>
<dbReference type="Gene3D" id="1.20.120.1760">
    <property type="match status" value="1"/>
</dbReference>
<dbReference type="Pfam" id="PF01066">
    <property type="entry name" value="CDP-OH_P_transf"/>
    <property type="match status" value="1"/>
</dbReference>
<dbReference type="GO" id="GO:0016020">
    <property type="term" value="C:membrane"/>
    <property type="evidence" value="ECO:0007669"/>
    <property type="project" value="UniProtKB-SubCell"/>
</dbReference>
<evidence type="ECO:0000256" key="4">
    <source>
        <dbReference type="RuleBase" id="RU003750"/>
    </source>
</evidence>
<comment type="similarity">
    <text evidence="4">Belongs to the CDP-alcohol phosphatidyltransferase class-I family.</text>
</comment>
<feature type="transmembrane region" description="Helical" evidence="5">
    <location>
        <begin position="203"/>
        <end position="225"/>
    </location>
</feature>